<dbReference type="Pfam" id="PF04055">
    <property type="entry name" value="Radical_SAM"/>
    <property type="match status" value="1"/>
</dbReference>
<protein>
    <submittedName>
        <fullName evidence="8">Anaerobic ribonucleoside-triphosphate reductase activating protein</fullName>
    </submittedName>
</protein>
<dbReference type="InterPro" id="IPR013785">
    <property type="entry name" value="Aldolase_TIM"/>
</dbReference>
<dbReference type="CDD" id="cd01335">
    <property type="entry name" value="Radical_SAM"/>
    <property type="match status" value="1"/>
</dbReference>
<evidence type="ECO:0000256" key="1">
    <source>
        <dbReference type="ARBA" id="ARBA00001966"/>
    </source>
</evidence>
<dbReference type="NCBIfam" id="TIGR02495">
    <property type="entry name" value="NrdG2"/>
    <property type="match status" value="1"/>
</dbReference>
<evidence type="ECO:0000313" key="8">
    <source>
        <dbReference type="EMBL" id="MBC8599416.1"/>
    </source>
</evidence>
<accession>A0ABR7NTH1</accession>
<evidence type="ECO:0000256" key="4">
    <source>
        <dbReference type="ARBA" id="ARBA00022723"/>
    </source>
</evidence>
<evidence type="ECO:0000256" key="2">
    <source>
        <dbReference type="ARBA" id="ARBA00022485"/>
    </source>
</evidence>
<keyword evidence="2" id="KW-0004">4Fe-4S</keyword>
<dbReference type="SFLD" id="SFLDS00029">
    <property type="entry name" value="Radical_SAM"/>
    <property type="match status" value="1"/>
</dbReference>
<keyword evidence="3" id="KW-0949">S-adenosyl-L-methionine</keyword>
<comment type="caution">
    <text evidence="8">The sequence shown here is derived from an EMBL/GenBank/DDBJ whole genome shotgun (WGS) entry which is preliminary data.</text>
</comment>
<comment type="cofactor">
    <cofactor evidence="1">
        <name>[4Fe-4S] cluster</name>
        <dbReference type="ChEBI" id="CHEBI:49883"/>
    </cofactor>
</comment>
<name>A0ABR7NTH1_9FIRM</name>
<reference evidence="8 9" key="1">
    <citation type="submission" date="2020-08" db="EMBL/GenBank/DDBJ databases">
        <title>Genome public.</title>
        <authorList>
            <person name="Liu C."/>
            <person name="Sun Q."/>
        </authorList>
    </citation>
    <scope>NUCLEOTIDE SEQUENCE [LARGE SCALE GENOMIC DNA]</scope>
    <source>
        <strain evidence="8 9">BX10</strain>
    </source>
</reference>
<dbReference type="PROSITE" id="PS51257">
    <property type="entry name" value="PROKAR_LIPOPROTEIN"/>
    <property type="match status" value="1"/>
</dbReference>
<keyword evidence="9" id="KW-1185">Reference proteome</keyword>
<dbReference type="InterPro" id="IPR034457">
    <property type="entry name" value="Organic_radical-activating"/>
</dbReference>
<feature type="domain" description="Radical SAM core" evidence="7">
    <location>
        <begin position="13"/>
        <end position="227"/>
    </location>
</feature>
<evidence type="ECO:0000256" key="6">
    <source>
        <dbReference type="ARBA" id="ARBA00023014"/>
    </source>
</evidence>
<dbReference type="SFLD" id="SFLDG01067">
    <property type="entry name" value="SPASM/twitch_domain_containing"/>
    <property type="match status" value="1"/>
</dbReference>
<dbReference type="InterPro" id="IPR007197">
    <property type="entry name" value="rSAM"/>
</dbReference>
<dbReference type="InterPro" id="IPR012840">
    <property type="entry name" value="NrdG2"/>
</dbReference>
<keyword evidence="5" id="KW-0408">Iron</keyword>
<proteinExistence type="predicted"/>
<organism evidence="8 9">
    <name type="scientific">Enterocloster hominis</name>
    <name type="common">ex Liu et al. 2021</name>
    <dbReference type="NCBI Taxonomy" id="2763663"/>
    <lineage>
        <taxon>Bacteria</taxon>
        <taxon>Bacillati</taxon>
        <taxon>Bacillota</taxon>
        <taxon>Clostridia</taxon>
        <taxon>Lachnospirales</taxon>
        <taxon>Lachnospiraceae</taxon>
        <taxon>Enterocloster</taxon>
    </lineage>
</organism>
<dbReference type="SFLD" id="SFLDG01094">
    <property type="entry name" value="Uncharacterised_Radical_SAM_Su"/>
    <property type="match status" value="1"/>
</dbReference>
<dbReference type="Gene3D" id="3.20.20.70">
    <property type="entry name" value="Aldolase class I"/>
    <property type="match status" value="1"/>
</dbReference>
<keyword evidence="4" id="KW-0479">Metal-binding</keyword>
<gene>
    <name evidence="8" type="ORF">H8708_09300</name>
</gene>
<dbReference type="PANTHER" id="PTHR30352">
    <property type="entry name" value="PYRUVATE FORMATE-LYASE-ACTIVATING ENZYME"/>
    <property type="match status" value="1"/>
</dbReference>
<sequence>MKICGLQKTTLLDFPGHVAATIFTGGCNFRCPFCHNSDLLGSDAPAAFTDEEVLDFLKKRRGILEGAAITGGEPTLQPDLEDFIQKVRALGYQIKLDTNGYRPEVLKRLCEKGLVDYVAMDIKACEERYPAVAGVSSLQMENIRESIEFLKSGAVPYEFRTTVVRELHSAEDFQKIGPWIAGAPLYFLQNFSDSGSVLNPIYTSCTVPELTSYLEIVKPFVGHAELRGIDY</sequence>
<evidence type="ECO:0000256" key="5">
    <source>
        <dbReference type="ARBA" id="ARBA00023004"/>
    </source>
</evidence>
<evidence type="ECO:0000256" key="3">
    <source>
        <dbReference type="ARBA" id="ARBA00022691"/>
    </source>
</evidence>
<dbReference type="PROSITE" id="PS51918">
    <property type="entry name" value="RADICAL_SAM"/>
    <property type="match status" value="1"/>
</dbReference>
<keyword evidence="6" id="KW-0411">Iron-sulfur</keyword>
<dbReference type="Proteomes" id="UP000647491">
    <property type="component" value="Unassembled WGS sequence"/>
</dbReference>
<dbReference type="SUPFAM" id="SSF102114">
    <property type="entry name" value="Radical SAM enzymes"/>
    <property type="match status" value="1"/>
</dbReference>
<dbReference type="EMBL" id="JACRTJ010000019">
    <property type="protein sequence ID" value="MBC8599416.1"/>
    <property type="molecule type" value="Genomic_DNA"/>
</dbReference>
<dbReference type="PANTHER" id="PTHR30352:SF5">
    <property type="entry name" value="PYRUVATE FORMATE-LYASE 1-ACTIVATING ENZYME"/>
    <property type="match status" value="1"/>
</dbReference>
<dbReference type="InterPro" id="IPR058240">
    <property type="entry name" value="rSAM_sf"/>
</dbReference>
<dbReference type="RefSeq" id="WP_158359277.1">
    <property type="nucleotide sequence ID" value="NZ_JACRTJ010000019.1"/>
</dbReference>
<evidence type="ECO:0000313" key="9">
    <source>
        <dbReference type="Proteomes" id="UP000647491"/>
    </source>
</evidence>
<evidence type="ECO:0000259" key="7">
    <source>
        <dbReference type="PROSITE" id="PS51918"/>
    </source>
</evidence>